<proteinExistence type="predicted"/>
<reference evidence="1" key="1">
    <citation type="journal article" date="2013" name="BMC Genomics">
        <title>Unscrambling butterfly oogenesis.</title>
        <authorList>
            <person name="Carter J.M."/>
            <person name="Baker S.C."/>
            <person name="Pink R."/>
            <person name="Carter D.R."/>
            <person name="Collins A."/>
            <person name="Tomlin J."/>
            <person name="Gibbs M."/>
            <person name="Breuker C.J."/>
        </authorList>
    </citation>
    <scope>NUCLEOTIDE SEQUENCE</scope>
    <source>
        <tissue evidence="1">Ovary</tissue>
    </source>
</reference>
<name>S4NQD8_9NEOP</name>
<organism evidence="1">
    <name type="scientific">Pararge aegeria</name>
    <name type="common">speckled wood butterfly</name>
    <dbReference type="NCBI Taxonomy" id="116150"/>
    <lineage>
        <taxon>Eukaryota</taxon>
        <taxon>Metazoa</taxon>
        <taxon>Ecdysozoa</taxon>
        <taxon>Arthropoda</taxon>
        <taxon>Hexapoda</taxon>
        <taxon>Insecta</taxon>
        <taxon>Pterygota</taxon>
        <taxon>Neoptera</taxon>
        <taxon>Endopterygota</taxon>
        <taxon>Lepidoptera</taxon>
        <taxon>Glossata</taxon>
        <taxon>Ditrysia</taxon>
        <taxon>Papilionoidea</taxon>
        <taxon>Nymphalidae</taxon>
        <taxon>Satyrinae</taxon>
        <taxon>Satyrini</taxon>
        <taxon>Parargina</taxon>
        <taxon>Pararge</taxon>
    </lineage>
</organism>
<reference evidence="1" key="2">
    <citation type="submission" date="2013-05" db="EMBL/GenBank/DDBJ databases">
        <authorList>
            <person name="Carter J.-M."/>
            <person name="Baker S.C."/>
            <person name="Pink R."/>
            <person name="Carter D.R.F."/>
            <person name="Collins A."/>
            <person name="Tomlin J."/>
            <person name="Gibbs M."/>
            <person name="Breuker C.J."/>
        </authorList>
    </citation>
    <scope>NUCLEOTIDE SEQUENCE</scope>
    <source>
        <tissue evidence="1">Ovary</tissue>
    </source>
</reference>
<dbReference type="AlphaFoldDB" id="S4NQD8"/>
<dbReference type="EMBL" id="GAIX01014807">
    <property type="protein sequence ID" value="JAA77753.1"/>
    <property type="molecule type" value="Transcribed_RNA"/>
</dbReference>
<protein>
    <submittedName>
        <fullName evidence="1">Uncharacterized protein</fullName>
    </submittedName>
</protein>
<evidence type="ECO:0000313" key="1">
    <source>
        <dbReference type="EMBL" id="JAA77753.1"/>
    </source>
</evidence>
<feature type="non-terminal residue" evidence="1">
    <location>
        <position position="1"/>
    </location>
</feature>
<accession>S4NQD8</accession>
<sequence>ADQNITIHVSSRLLRLLRNYIEEYTAAYSELPSTAYSNFAQRGDYGQTLPLENAFSPPPLAVAWKTY</sequence>